<name>A0A5N5UWW9_MYCPH</name>
<reference evidence="1 2" key="1">
    <citation type="submission" date="2012-10" db="EMBL/GenBank/DDBJ databases">
        <title>The draft sequence of the Mycobacterium pheli genome.</title>
        <authorList>
            <person name="Pettersson B.M.F."/>
            <person name="Das S."/>
            <person name="Dasgupta S."/>
            <person name="Bhattacharya A."/>
            <person name="Kirsebom L.A."/>
        </authorList>
    </citation>
    <scope>NUCLEOTIDE SEQUENCE [LARGE SCALE GENOMIC DNA]</scope>
    <source>
        <strain evidence="1 2">CCUG 21000</strain>
    </source>
</reference>
<dbReference type="EMBL" id="ANBP01000044">
    <property type="protein sequence ID" value="KAB7752660.1"/>
    <property type="molecule type" value="Genomic_DNA"/>
</dbReference>
<organism evidence="1 2">
    <name type="scientific">Mycolicibacterium phlei DSM 43239 = CCUG 21000</name>
    <dbReference type="NCBI Taxonomy" id="1226750"/>
    <lineage>
        <taxon>Bacteria</taxon>
        <taxon>Bacillati</taxon>
        <taxon>Actinomycetota</taxon>
        <taxon>Actinomycetes</taxon>
        <taxon>Mycobacteriales</taxon>
        <taxon>Mycobacteriaceae</taxon>
        <taxon>Mycolicibacterium</taxon>
    </lineage>
</organism>
<evidence type="ECO:0000313" key="1">
    <source>
        <dbReference type="EMBL" id="KAB7752660.1"/>
    </source>
</evidence>
<evidence type="ECO:0000313" key="2">
    <source>
        <dbReference type="Proteomes" id="UP000325690"/>
    </source>
</evidence>
<dbReference type="GeneID" id="74305493"/>
<accession>A0A5N5UWW9</accession>
<dbReference type="RefSeq" id="WP_157836702.1">
    <property type="nucleotide sequence ID" value="NZ_ANBO01000043.1"/>
</dbReference>
<keyword evidence="2" id="KW-1185">Reference proteome</keyword>
<dbReference type="Proteomes" id="UP000325690">
    <property type="component" value="Unassembled WGS sequence"/>
</dbReference>
<sequence>MSVTFYVYLEWPSQAALDGYMADPRRTSLAADRDRAIERTDIVVVQPVVTPAT</sequence>
<proteinExistence type="predicted"/>
<protein>
    <recommendedName>
        <fullName evidence="3">DUF1330 domain-containing protein</fullName>
    </recommendedName>
</protein>
<comment type="caution">
    <text evidence="1">The sequence shown here is derived from an EMBL/GenBank/DDBJ whole genome shotgun (WGS) entry which is preliminary data.</text>
</comment>
<dbReference type="AlphaFoldDB" id="A0A5N5UWW9"/>
<evidence type="ECO:0008006" key="3">
    <source>
        <dbReference type="Google" id="ProtNLM"/>
    </source>
</evidence>
<gene>
    <name evidence="1" type="ORF">MPHL21000_20850</name>
</gene>